<feature type="region of interest" description="Disordered" evidence="5">
    <location>
        <begin position="744"/>
        <end position="774"/>
    </location>
</feature>
<reference evidence="7" key="1">
    <citation type="submission" date="2022-11" db="UniProtKB">
        <authorList>
            <consortium name="WormBaseParasite"/>
        </authorList>
    </citation>
    <scope>IDENTIFICATION</scope>
</reference>
<sequence>MAKIKNRNKPKNKQNVAKKLHKKLKKEKRPFENAPIANISSAEDVNLVTKKKKKRNKKKVQENGVLSPVQWLDEPGSGSTGGGKTAPIPVKKSKKKKKKANQKKQSEGLEKQQNGLVSQEPEPKPVKSKQKKKKAKQVESEKNTEKPKKTNSSSHNKELKALIEQDPELSKFLQQEDADLLDFDVSDVESSDDDSAVVADEEPEEVDEIESKLSDQASFKIKTNVLGEKVVDRELLKSLQEVFIESNPSRKSLAKALKIAVKAFRSCVARIGGNVEETTDIAVKDEKIFDAVIRLCFAHLGRALLTVLTPLKEEEKSSQQKEASKKKKPSTKPPYKYWAVHRLLVKDYLHSILSFLNEIQTDDVVISTVRAIVDLIPLYIHFSKMSKNMIKALVRVWSRNSENCKCIAFVALCKLARLDRKMYPVVYKQCYVAYISNSKLVSEETLPLISFMWRSFAELTLLDPALAYQYAFVYIRQFSLHLRNAMIAKRKDLIKTVYNWQFISGLKLWTETLVVASERNHFQGAAAWLKELIYPLIQIIVGVMKVFPIVRYLPLRFHCVKMLLQLQTKCDVFIPTLGFSTELLNDLVEIDLKKPSFGKGAVKVTDLKELLKLSKEMLADAGYRQLVAQEIYHLCQESANLMEKSECSFNESASMVETFKKFFKACKNPDHNRLFQSLFTKLKDEKKLLEKVRSRPPLALSESEEKEINANIEEALDDVEALAKENGSMKDHIIAKAEKLWKKLPQNSSGGNQWKNKRKWQKNLSYQEPKKEKNFKKFKRADSSFIG</sequence>
<dbReference type="AlphaFoldDB" id="A0A914EBE5"/>
<dbReference type="Proteomes" id="UP000887540">
    <property type="component" value="Unplaced"/>
</dbReference>
<dbReference type="GO" id="GO:0030691">
    <property type="term" value="C:Noc2p-Noc3p complex"/>
    <property type="evidence" value="ECO:0007669"/>
    <property type="project" value="TreeGrafter"/>
</dbReference>
<evidence type="ECO:0000256" key="2">
    <source>
        <dbReference type="ARBA" id="ARBA00005907"/>
    </source>
</evidence>
<comment type="subcellular location">
    <subcellularLocation>
        <location evidence="1">Nucleus</location>
    </subcellularLocation>
</comment>
<dbReference type="InterPro" id="IPR016024">
    <property type="entry name" value="ARM-type_fold"/>
</dbReference>
<evidence type="ECO:0000256" key="4">
    <source>
        <dbReference type="SAM" id="Coils"/>
    </source>
</evidence>
<protein>
    <submittedName>
        <fullName evidence="7">Nucleolar complex protein 2 homolog</fullName>
    </submittedName>
</protein>
<feature type="region of interest" description="Disordered" evidence="5">
    <location>
        <begin position="1"/>
        <end position="163"/>
    </location>
</feature>
<feature type="compositionally biased region" description="Basic residues" evidence="5">
    <location>
        <begin position="1"/>
        <end position="28"/>
    </location>
</feature>
<dbReference type="GO" id="GO:0003714">
    <property type="term" value="F:transcription corepressor activity"/>
    <property type="evidence" value="ECO:0007669"/>
    <property type="project" value="TreeGrafter"/>
</dbReference>
<evidence type="ECO:0000256" key="5">
    <source>
        <dbReference type="SAM" id="MobiDB-lite"/>
    </source>
</evidence>
<feature type="compositionally biased region" description="Basic residues" evidence="5">
    <location>
        <begin position="91"/>
        <end position="102"/>
    </location>
</feature>
<feature type="compositionally biased region" description="Basic residues" evidence="5">
    <location>
        <begin position="126"/>
        <end position="135"/>
    </location>
</feature>
<dbReference type="PANTHER" id="PTHR12687">
    <property type="entry name" value="NUCLEOLAR COMPLEX 2 AND RAD4-RELATED"/>
    <property type="match status" value="1"/>
</dbReference>
<proteinExistence type="inferred from homology"/>
<keyword evidence="3" id="KW-0539">Nucleus</keyword>
<dbReference type="GO" id="GO:0000122">
    <property type="term" value="P:negative regulation of transcription by RNA polymerase II"/>
    <property type="evidence" value="ECO:0007669"/>
    <property type="project" value="TreeGrafter"/>
</dbReference>
<dbReference type="GO" id="GO:0005654">
    <property type="term" value="C:nucleoplasm"/>
    <property type="evidence" value="ECO:0007669"/>
    <property type="project" value="TreeGrafter"/>
</dbReference>
<keyword evidence="4" id="KW-0175">Coiled coil</keyword>
<dbReference type="SUPFAM" id="SSF48371">
    <property type="entry name" value="ARM repeat"/>
    <property type="match status" value="1"/>
</dbReference>
<dbReference type="PANTHER" id="PTHR12687:SF4">
    <property type="entry name" value="NUCLEOLAR COMPLEX PROTEIN 2 HOMOLOG"/>
    <property type="match status" value="1"/>
</dbReference>
<dbReference type="GO" id="GO:0005730">
    <property type="term" value="C:nucleolus"/>
    <property type="evidence" value="ECO:0007669"/>
    <property type="project" value="TreeGrafter"/>
</dbReference>
<dbReference type="Pfam" id="PF03715">
    <property type="entry name" value="Noc2"/>
    <property type="match status" value="1"/>
</dbReference>
<organism evidence="6 7">
    <name type="scientific">Acrobeloides nanus</name>
    <dbReference type="NCBI Taxonomy" id="290746"/>
    <lineage>
        <taxon>Eukaryota</taxon>
        <taxon>Metazoa</taxon>
        <taxon>Ecdysozoa</taxon>
        <taxon>Nematoda</taxon>
        <taxon>Chromadorea</taxon>
        <taxon>Rhabditida</taxon>
        <taxon>Tylenchina</taxon>
        <taxon>Cephalobomorpha</taxon>
        <taxon>Cephaloboidea</taxon>
        <taxon>Cephalobidae</taxon>
        <taxon>Acrobeloides</taxon>
    </lineage>
</organism>
<dbReference type="GO" id="GO:0042393">
    <property type="term" value="F:histone binding"/>
    <property type="evidence" value="ECO:0007669"/>
    <property type="project" value="TreeGrafter"/>
</dbReference>
<dbReference type="InterPro" id="IPR005343">
    <property type="entry name" value="Noc2"/>
</dbReference>
<dbReference type="GO" id="GO:0030690">
    <property type="term" value="C:Noc1p-Noc2p complex"/>
    <property type="evidence" value="ECO:0007669"/>
    <property type="project" value="TreeGrafter"/>
</dbReference>
<evidence type="ECO:0000256" key="3">
    <source>
        <dbReference type="ARBA" id="ARBA00023242"/>
    </source>
</evidence>
<accession>A0A914EBE5</accession>
<feature type="compositionally biased region" description="Basic and acidic residues" evidence="5">
    <location>
        <begin position="136"/>
        <end position="148"/>
    </location>
</feature>
<evidence type="ECO:0000256" key="1">
    <source>
        <dbReference type="ARBA" id="ARBA00004123"/>
    </source>
</evidence>
<keyword evidence="6" id="KW-1185">Reference proteome</keyword>
<feature type="coiled-coil region" evidence="4">
    <location>
        <begin position="698"/>
        <end position="725"/>
    </location>
</feature>
<evidence type="ECO:0000313" key="7">
    <source>
        <dbReference type="WBParaSite" id="ACRNAN_scaffold6992.g24383.t1"/>
    </source>
</evidence>
<feature type="compositionally biased region" description="Basic residues" evidence="5">
    <location>
        <begin position="49"/>
        <end position="58"/>
    </location>
</feature>
<comment type="similarity">
    <text evidence="2">Belongs to the NOC2 family.</text>
</comment>
<dbReference type="GO" id="GO:0042273">
    <property type="term" value="P:ribosomal large subunit biogenesis"/>
    <property type="evidence" value="ECO:0007669"/>
    <property type="project" value="TreeGrafter"/>
</dbReference>
<name>A0A914EBE5_9BILA</name>
<dbReference type="WBParaSite" id="ACRNAN_scaffold6992.g24383.t1">
    <property type="protein sequence ID" value="ACRNAN_scaffold6992.g24383.t1"/>
    <property type="gene ID" value="ACRNAN_scaffold6992.g24383"/>
</dbReference>
<evidence type="ECO:0000313" key="6">
    <source>
        <dbReference type="Proteomes" id="UP000887540"/>
    </source>
</evidence>